<evidence type="ECO:0000256" key="2">
    <source>
        <dbReference type="ARBA" id="ARBA00022692"/>
    </source>
</evidence>
<dbReference type="OrthoDB" id="1888939at2759"/>
<organism evidence="8 9">
    <name type="scientific">Trifolium subterraneum</name>
    <name type="common">Subterranean clover</name>
    <dbReference type="NCBI Taxonomy" id="3900"/>
    <lineage>
        <taxon>Eukaryota</taxon>
        <taxon>Viridiplantae</taxon>
        <taxon>Streptophyta</taxon>
        <taxon>Embryophyta</taxon>
        <taxon>Tracheophyta</taxon>
        <taxon>Spermatophyta</taxon>
        <taxon>Magnoliopsida</taxon>
        <taxon>eudicotyledons</taxon>
        <taxon>Gunneridae</taxon>
        <taxon>Pentapetalae</taxon>
        <taxon>rosids</taxon>
        <taxon>fabids</taxon>
        <taxon>Fabales</taxon>
        <taxon>Fabaceae</taxon>
        <taxon>Papilionoideae</taxon>
        <taxon>50 kb inversion clade</taxon>
        <taxon>NPAAA clade</taxon>
        <taxon>Hologalegina</taxon>
        <taxon>IRL clade</taxon>
        <taxon>Trifolieae</taxon>
        <taxon>Trifolium</taxon>
    </lineage>
</organism>
<dbReference type="InterPro" id="IPR007656">
    <property type="entry name" value="GTD-bd"/>
</dbReference>
<dbReference type="PANTHER" id="PTHR31448:SF3">
    <property type="entry name" value="MYOSIN-BINDING PROTEIN 2"/>
    <property type="match status" value="1"/>
</dbReference>
<evidence type="ECO:0000313" key="8">
    <source>
        <dbReference type="EMBL" id="GAU38880.1"/>
    </source>
</evidence>
<keyword evidence="2" id="KW-0812">Transmembrane</keyword>
<feature type="region of interest" description="Disordered" evidence="6">
    <location>
        <begin position="294"/>
        <end position="314"/>
    </location>
</feature>
<feature type="compositionally biased region" description="Acidic residues" evidence="6">
    <location>
        <begin position="393"/>
        <end position="415"/>
    </location>
</feature>
<keyword evidence="4" id="KW-0472">Membrane</keyword>
<feature type="compositionally biased region" description="Low complexity" evidence="6">
    <location>
        <begin position="577"/>
        <end position="586"/>
    </location>
</feature>
<feature type="compositionally biased region" description="Basic and acidic residues" evidence="6">
    <location>
        <begin position="674"/>
        <end position="694"/>
    </location>
</feature>
<dbReference type="AlphaFoldDB" id="A0A2Z6NQC1"/>
<keyword evidence="5" id="KW-0175">Coiled coil</keyword>
<proteinExistence type="predicted"/>
<evidence type="ECO:0000313" key="9">
    <source>
        <dbReference type="Proteomes" id="UP000242715"/>
    </source>
</evidence>
<dbReference type="InterPro" id="IPR039306">
    <property type="entry name" value="MYOB"/>
</dbReference>
<name>A0A2Z6NQC1_TRISU</name>
<dbReference type="Proteomes" id="UP000242715">
    <property type="component" value="Unassembled WGS sequence"/>
</dbReference>
<feature type="region of interest" description="Disordered" evidence="6">
    <location>
        <begin position="572"/>
        <end position="594"/>
    </location>
</feature>
<feature type="region of interest" description="Disordered" evidence="6">
    <location>
        <begin position="674"/>
        <end position="706"/>
    </location>
</feature>
<dbReference type="PROSITE" id="PS51775">
    <property type="entry name" value="GTD_BINDING"/>
    <property type="match status" value="1"/>
</dbReference>
<feature type="domain" description="GTD-binding" evidence="7">
    <location>
        <begin position="457"/>
        <end position="555"/>
    </location>
</feature>
<gene>
    <name evidence="8" type="ORF">TSUD_67430</name>
</gene>
<accession>A0A2Z6NQC1</accession>
<evidence type="ECO:0000256" key="5">
    <source>
        <dbReference type="SAM" id="Coils"/>
    </source>
</evidence>
<evidence type="ECO:0000256" key="1">
    <source>
        <dbReference type="ARBA" id="ARBA00004167"/>
    </source>
</evidence>
<dbReference type="EMBL" id="DF973735">
    <property type="protein sequence ID" value="GAU38880.1"/>
    <property type="molecule type" value="Genomic_DNA"/>
</dbReference>
<keyword evidence="9" id="KW-1185">Reference proteome</keyword>
<keyword evidence="3" id="KW-1133">Transmembrane helix</keyword>
<dbReference type="GO" id="GO:0016020">
    <property type="term" value="C:membrane"/>
    <property type="evidence" value="ECO:0007669"/>
    <property type="project" value="UniProtKB-SubCell"/>
</dbReference>
<evidence type="ECO:0000256" key="6">
    <source>
        <dbReference type="SAM" id="MobiDB-lite"/>
    </source>
</evidence>
<evidence type="ECO:0000259" key="7">
    <source>
        <dbReference type="PROSITE" id="PS51775"/>
    </source>
</evidence>
<comment type="subcellular location">
    <subcellularLocation>
        <location evidence="1">Membrane</location>
        <topology evidence="1">Single-pass membrane protein</topology>
    </subcellularLocation>
</comment>
<evidence type="ECO:0000256" key="3">
    <source>
        <dbReference type="ARBA" id="ARBA00022989"/>
    </source>
</evidence>
<feature type="region of interest" description="Disordered" evidence="6">
    <location>
        <begin position="383"/>
        <end position="424"/>
    </location>
</feature>
<protein>
    <recommendedName>
        <fullName evidence="7">GTD-binding domain-containing protein</fullName>
    </recommendedName>
</protein>
<dbReference type="PANTHER" id="PTHR31448">
    <property type="entry name" value="MYOSIN-BINDING PROTEIN 2"/>
    <property type="match status" value="1"/>
</dbReference>
<evidence type="ECO:0000256" key="4">
    <source>
        <dbReference type="ARBA" id="ARBA00023136"/>
    </source>
</evidence>
<sequence length="829" mass="95535">MKEIAMIDGVDEKIIEKFEEGLKCSCCGVNFDNRFYPPCILINPSMKNILDYDEQNSPQKQNLIKEDVFFTEVDHHLDQSRSDFAVDHHENQQKIEEKSGIHMLFEVEQDSGKKEEDAEENCSCSVCDGVKETMVDDLYKLEFGLEKGKEENLEFNVANPKDDEVCDKTAVEVEKTEEIPYKHLEFFIHGDDCSLIPVELVESTETENGNQSEYNKVVDEGFIAGEDFILDFGMTTDAEAEPLIEKWHISGDIVADFSCQENKHDLRFSQTDEDLDKDDNVEVNMERMMMNGYGDGELASDDASQSQDEEYEAEVSIGTEIPDQEQIDECQGQDIVSDTNQIMQEDSSTSSPRFYVQHDSGHDKGEEFLEFKTMSLEVRMPTAMSSYSKLNENEEEEEEEEEKEEEEEEEEEEEKFPDTPTSLESLHQLHKKLLFLERKESGTEDSLDGSDIECGEVTLDKLKSALKSERKALKTLYAELEEERNASAVAANQTMAMINRLQEEKAAMQMEALQYQRMMDEQSEYDQEAMQLLNDLMMKREKEKHELEKELEVYRKKVLEYEVREKMILSRRDGSMRSRTSSPSCSNAEDSDGLSIDFNQESKEENGFHSNQNTPVDAVLYLEESLSNFEEERLSILEQLKVLEEKLIILNYEEDEEHCFDDNITSIEHLREENGNGYHDHDREHDYHDHDDHQGQVNGFANGNGKHHQGRKIMAIKAKKLLPLFDAISTETEDVELSGDENELDFSESQNVSADKTSLDKKKVGLEEEVDHVYERLQVLEADREFLKHCISSLRKGDKGLDLLQEILQHLRDLRNVELRVRNIGDLAV</sequence>
<dbReference type="GO" id="GO:0080115">
    <property type="term" value="F:myosin XI tail binding"/>
    <property type="evidence" value="ECO:0007669"/>
    <property type="project" value="UniProtKB-ARBA"/>
</dbReference>
<dbReference type="Pfam" id="PF04576">
    <property type="entry name" value="Zein-binding"/>
    <property type="match status" value="1"/>
</dbReference>
<reference evidence="9" key="1">
    <citation type="journal article" date="2017" name="Front. Plant Sci.">
        <title>Climate Clever Clovers: New Paradigm to Reduce the Environmental Footprint of Ruminants by Breeding Low Methanogenic Forages Utilizing Haplotype Variation.</title>
        <authorList>
            <person name="Kaur P."/>
            <person name="Appels R."/>
            <person name="Bayer P.E."/>
            <person name="Keeble-Gagnere G."/>
            <person name="Wang J."/>
            <person name="Hirakawa H."/>
            <person name="Shirasawa K."/>
            <person name="Vercoe P."/>
            <person name="Stefanova K."/>
            <person name="Durmic Z."/>
            <person name="Nichols P."/>
            <person name="Revell C."/>
            <person name="Isobe S.N."/>
            <person name="Edwards D."/>
            <person name="Erskine W."/>
        </authorList>
    </citation>
    <scope>NUCLEOTIDE SEQUENCE [LARGE SCALE GENOMIC DNA]</scope>
    <source>
        <strain evidence="9">cv. Daliak</strain>
    </source>
</reference>
<feature type="coiled-coil region" evidence="5">
    <location>
        <begin position="459"/>
        <end position="564"/>
    </location>
</feature>